<organism evidence="2 3">
    <name type="scientific">Kitasatospora atroaurantiaca</name>
    <dbReference type="NCBI Taxonomy" id="285545"/>
    <lineage>
        <taxon>Bacteria</taxon>
        <taxon>Bacillati</taxon>
        <taxon>Actinomycetota</taxon>
        <taxon>Actinomycetes</taxon>
        <taxon>Kitasatosporales</taxon>
        <taxon>Streptomycetaceae</taxon>
        <taxon>Kitasatospora</taxon>
    </lineage>
</organism>
<dbReference type="OrthoDB" id="7594344at2"/>
<feature type="signal peptide" evidence="1">
    <location>
        <begin position="1"/>
        <end position="25"/>
    </location>
</feature>
<dbReference type="RefSeq" id="WP_145787259.1">
    <property type="nucleotide sequence ID" value="NZ_BAAABR010000004.1"/>
</dbReference>
<reference evidence="2 3" key="1">
    <citation type="submission" date="2019-06" db="EMBL/GenBank/DDBJ databases">
        <title>Sequencing the genomes of 1000 actinobacteria strains.</title>
        <authorList>
            <person name="Klenk H.-P."/>
        </authorList>
    </citation>
    <scope>NUCLEOTIDE SEQUENCE [LARGE SCALE GENOMIC DNA]</scope>
    <source>
        <strain evidence="2 3">DSM 41649</strain>
    </source>
</reference>
<dbReference type="AlphaFoldDB" id="A0A561EJ94"/>
<evidence type="ECO:0000313" key="2">
    <source>
        <dbReference type="EMBL" id="TWE15642.1"/>
    </source>
</evidence>
<dbReference type="InterPro" id="IPR024079">
    <property type="entry name" value="MetalloPept_cat_dom_sf"/>
</dbReference>
<dbReference type="Gene3D" id="3.40.390.10">
    <property type="entry name" value="Collagenase (Catalytic Domain)"/>
    <property type="match status" value="1"/>
</dbReference>
<name>A0A561EJ94_9ACTN</name>
<keyword evidence="3" id="KW-1185">Reference proteome</keyword>
<protein>
    <recommendedName>
        <fullName evidence="4">Matrixin</fullName>
    </recommendedName>
</protein>
<accession>A0A561EJ94</accession>
<dbReference type="SUPFAM" id="SSF55486">
    <property type="entry name" value="Metalloproteases ('zincins'), catalytic domain"/>
    <property type="match status" value="1"/>
</dbReference>
<evidence type="ECO:0000313" key="3">
    <source>
        <dbReference type="Proteomes" id="UP000318416"/>
    </source>
</evidence>
<dbReference type="Proteomes" id="UP000318416">
    <property type="component" value="Unassembled WGS sequence"/>
</dbReference>
<comment type="caution">
    <text evidence="2">The sequence shown here is derived from an EMBL/GenBank/DDBJ whole genome shotgun (WGS) entry which is preliminary data.</text>
</comment>
<dbReference type="EMBL" id="VIVR01000001">
    <property type="protein sequence ID" value="TWE15642.1"/>
    <property type="molecule type" value="Genomic_DNA"/>
</dbReference>
<dbReference type="GO" id="GO:0008237">
    <property type="term" value="F:metallopeptidase activity"/>
    <property type="evidence" value="ECO:0007669"/>
    <property type="project" value="InterPro"/>
</dbReference>
<keyword evidence="1" id="KW-0732">Signal</keyword>
<feature type="chain" id="PRO_5022130985" description="Matrixin" evidence="1">
    <location>
        <begin position="26"/>
        <end position="256"/>
    </location>
</feature>
<evidence type="ECO:0000256" key="1">
    <source>
        <dbReference type="SAM" id="SignalP"/>
    </source>
</evidence>
<proteinExistence type="predicted"/>
<evidence type="ECO:0008006" key="4">
    <source>
        <dbReference type="Google" id="ProtNLM"/>
    </source>
</evidence>
<sequence length="256" mass="27574">MRIKLLAAATAAVLAPLAFSSPAAASHSWGGYHWARTSNPFTLKLGDNLSSNWKSYLATASSDWSKSSVMDTTVVAGQSNKRCAATTGRVEVCNSTYGNNGWLGIASISVTGGTHITQGTVKLNDTYFNTAKYNTPSWRLMVTCQEVGHTFGLDHQDENFDNPNLGTCMDYTSNPDSTPNNLHPNQHDYDELATIYAHLDSTTTVGLAAPQTASGFEVDDSPASWGRGVSHSKGADTYVRDLGHGDKMITFVVWAR</sequence>
<gene>
    <name evidence="2" type="ORF">FB465_0564</name>
</gene>